<reference evidence="2 3" key="1">
    <citation type="journal article" date="2008" name="Nature">
        <title>The genome of the model beetle and pest Tribolium castaneum.</title>
        <authorList>
            <consortium name="Tribolium Genome Sequencing Consortium"/>
            <person name="Richards S."/>
            <person name="Gibbs R.A."/>
            <person name="Weinstock G.M."/>
            <person name="Brown S.J."/>
            <person name="Denell R."/>
            <person name="Beeman R.W."/>
            <person name="Gibbs R."/>
            <person name="Beeman R.W."/>
            <person name="Brown S.J."/>
            <person name="Bucher G."/>
            <person name="Friedrich M."/>
            <person name="Grimmelikhuijzen C.J."/>
            <person name="Klingler M."/>
            <person name="Lorenzen M."/>
            <person name="Richards S."/>
            <person name="Roth S."/>
            <person name="Schroder R."/>
            <person name="Tautz D."/>
            <person name="Zdobnov E.M."/>
            <person name="Muzny D."/>
            <person name="Gibbs R.A."/>
            <person name="Weinstock G.M."/>
            <person name="Attaway T."/>
            <person name="Bell S."/>
            <person name="Buhay C.J."/>
            <person name="Chandrabose M.N."/>
            <person name="Chavez D."/>
            <person name="Clerk-Blankenburg K.P."/>
            <person name="Cree A."/>
            <person name="Dao M."/>
            <person name="Davis C."/>
            <person name="Chacko J."/>
            <person name="Dinh H."/>
            <person name="Dugan-Rocha S."/>
            <person name="Fowler G."/>
            <person name="Garner T.T."/>
            <person name="Garnes J."/>
            <person name="Gnirke A."/>
            <person name="Hawes A."/>
            <person name="Hernandez J."/>
            <person name="Hines S."/>
            <person name="Holder M."/>
            <person name="Hume J."/>
            <person name="Jhangiani S.N."/>
            <person name="Joshi V."/>
            <person name="Khan Z.M."/>
            <person name="Jackson L."/>
            <person name="Kovar C."/>
            <person name="Kowis A."/>
            <person name="Lee S."/>
            <person name="Lewis L.R."/>
            <person name="Margolis J."/>
            <person name="Morgan M."/>
            <person name="Nazareth L.V."/>
            <person name="Nguyen N."/>
            <person name="Okwuonu G."/>
            <person name="Parker D."/>
            <person name="Richards S."/>
            <person name="Ruiz S.J."/>
            <person name="Santibanez J."/>
            <person name="Savard J."/>
            <person name="Scherer S.E."/>
            <person name="Schneider B."/>
            <person name="Sodergren E."/>
            <person name="Tautz D."/>
            <person name="Vattahil S."/>
            <person name="Villasana D."/>
            <person name="White C.S."/>
            <person name="Wright R."/>
            <person name="Park Y."/>
            <person name="Beeman R.W."/>
            <person name="Lord J."/>
            <person name="Oppert B."/>
            <person name="Lorenzen M."/>
            <person name="Brown S."/>
            <person name="Wang L."/>
            <person name="Savard J."/>
            <person name="Tautz D."/>
            <person name="Richards S."/>
            <person name="Weinstock G."/>
            <person name="Gibbs R.A."/>
            <person name="Liu Y."/>
            <person name="Worley K."/>
            <person name="Weinstock G."/>
            <person name="Elsik C.G."/>
            <person name="Reese J.T."/>
            <person name="Elhaik E."/>
            <person name="Landan G."/>
            <person name="Graur D."/>
            <person name="Arensburger P."/>
            <person name="Atkinson P."/>
            <person name="Beeman R.W."/>
            <person name="Beidler J."/>
            <person name="Brown S.J."/>
            <person name="Demuth J.P."/>
            <person name="Drury D.W."/>
            <person name="Du Y.Z."/>
            <person name="Fujiwara H."/>
            <person name="Lorenzen M."/>
            <person name="Maselli V."/>
            <person name="Osanai M."/>
            <person name="Park Y."/>
            <person name="Robertson H.M."/>
            <person name="Tu Z."/>
            <person name="Wang J.J."/>
            <person name="Wang S."/>
            <person name="Richards S."/>
            <person name="Song H."/>
            <person name="Zhang L."/>
            <person name="Sodergren E."/>
            <person name="Werner D."/>
            <person name="Stanke M."/>
            <person name="Morgenstern B."/>
            <person name="Solovyev V."/>
            <person name="Kosarev P."/>
            <person name="Brown G."/>
            <person name="Chen H.C."/>
            <person name="Ermolaeva O."/>
            <person name="Hlavina W."/>
            <person name="Kapustin Y."/>
            <person name="Kiryutin B."/>
            <person name="Kitts P."/>
            <person name="Maglott D."/>
            <person name="Pruitt K."/>
            <person name="Sapojnikov V."/>
            <person name="Souvorov A."/>
            <person name="Mackey A.J."/>
            <person name="Waterhouse R.M."/>
            <person name="Wyder S."/>
            <person name="Zdobnov E.M."/>
            <person name="Zdobnov E.M."/>
            <person name="Wyder S."/>
            <person name="Kriventseva E.V."/>
            <person name="Kadowaki T."/>
            <person name="Bork P."/>
            <person name="Aranda M."/>
            <person name="Bao R."/>
            <person name="Beermann A."/>
            <person name="Berns N."/>
            <person name="Bolognesi R."/>
            <person name="Bonneton F."/>
            <person name="Bopp D."/>
            <person name="Brown S.J."/>
            <person name="Bucher G."/>
            <person name="Butts T."/>
            <person name="Chaumot A."/>
            <person name="Denell R.E."/>
            <person name="Ferrier D.E."/>
            <person name="Friedrich M."/>
            <person name="Gordon C.M."/>
            <person name="Jindra M."/>
            <person name="Klingler M."/>
            <person name="Lan Q."/>
            <person name="Lattorff H.M."/>
            <person name="Laudet V."/>
            <person name="von Levetsow C."/>
            <person name="Liu Z."/>
            <person name="Lutz R."/>
            <person name="Lynch J.A."/>
            <person name="da Fonseca R.N."/>
            <person name="Posnien N."/>
            <person name="Reuter R."/>
            <person name="Roth S."/>
            <person name="Savard J."/>
            <person name="Schinko J.B."/>
            <person name="Schmitt C."/>
            <person name="Schoppmeier M."/>
            <person name="Schroder R."/>
            <person name="Shippy T.D."/>
            <person name="Simonnet F."/>
            <person name="Marques-Souza H."/>
            <person name="Tautz D."/>
            <person name="Tomoyasu Y."/>
            <person name="Trauner J."/>
            <person name="Van der Zee M."/>
            <person name="Vervoort M."/>
            <person name="Wittkopp N."/>
            <person name="Wimmer E.A."/>
            <person name="Yang X."/>
            <person name="Jones A.K."/>
            <person name="Sattelle D.B."/>
            <person name="Ebert P.R."/>
            <person name="Nelson D."/>
            <person name="Scott J.G."/>
            <person name="Beeman R.W."/>
            <person name="Muthukrishnan S."/>
            <person name="Kramer K.J."/>
            <person name="Arakane Y."/>
            <person name="Beeman R.W."/>
            <person name="Zhu Q."/>
            <person name="Hogenkamp D."/>
            <person name="Dixit R."/>
            <person name="Oppert B."/>
            <person name="Jiang H."/>
            <person name="Zou Z."/>
            <person name="Marshall J."/>
            <person name="Elpidina E."/>
            <person name="Vinokurov K."/>
            <person name="Oppert C."/>
            <person name="Zou Z."/>
            <person name="Evans J."/>
            <person name="Lu Z."/>
            <person name="Zhao P."/>
            <person name="Sumathipala N."/>
            <person name="Altincicek B."/>
            <person name="Vilcinskas A."/>
            <person name="Williams M."/>
            <person name="Hultmark D."/>
            <person name="Hetru C."/>
            <person name="Jiang H."/>
            <person name="Grimmelikhuijzen C.J."/>
            <person name="Hauser F."/>
            <person name="Cazzamali G."/>
            <person name="Williamson M."/>
            <person name="Park Y."/>
            <person name="Li B."/>
            <person name="Tanaka Y."/>
            <person name="Predel R."/>
            <person name="Neupert S."/>
            <person name="Schachtner J."/>
            <person name="Verleyen P."/>
            <person name="Raible F."/>
            <person name="Bork P."/>
            <person name="Friedrich M."/>
            <person name="Walden K.K."/>
            <person name="Robertson H.M."/>
            <person name="Angeli S."/>
            <person name="Foret S."/>
            <person name="Bucher G."/>
            <person name="Schuetz S."/>
            <person name="Maleszka R."/>
            <person name="Wimmer E.A."/>
            <person name="Beeman R.W."/>
            <person name="Lorenzen M."/>
            <person name="Tomoyasu Y."/>
            <person name="Miller S.C."/>
            <person name="Grossmann D."/>
            <person name="Bucher G."/>
        </authorList>
    </citation>
    <scope>NUCLEOTIDE SEQUENCE [LARGE SCALE GENOMIC DNA]</scope>
    <source>
        <strain evidence="2 3">Georgia GA2</strain>
    </source>
</reference>
<evidence type="ECO:0000313" key="3">
    <source>
        <dbReference type="Proteomes" id="UP000007266"/>
    </source>
</evidence>
<protein>
    <submittedName>
        <fullName evidence="2">Uncharacterized protein</fullName>
    </submittedName>
</protein>
<accession>A0A139WJV9</accession>
<feature type="chain" id="PRO_5007300132" evidence="1">
    <location>
        <begin position="21"/>
        <end position="86"/>
    </location>
</feature>
<proteinExistence type="predicted"/>
<gene>
    <name evidence="2" type="primary">AUGUSTUS-3.0.2_32886</name>
    <name evidence="2" type="ORF">TcasGA2_TC032886</name>
</gene>
<dbReference type="EMBL" id="KQ971338">
    <property type="protein sequence ID" value="KYB28121.1"/>
    <property type="molecule type" value="Genomic_DNA"/>
</dbReference>
<evidence type="ECO:0000256" key="1">
    <source>
        <dbReference type="SAM" id="SignalP"/>
    </source>
</evidence>
<organism evidence="2 3">
    <name type="scientific">Tribolium castaneum</name>
    <name type="common">Red flour beetle</name>
    <dbReference type="NCBI Taxonomy" id="7070"/>
    <lineage>
        <taxon>Eukaryota</taxon>
        <taxon>Metazoa</taxon>
        <taxon>Ecdysozoa</taxon>
        <taxon>Arthropoda</taxon>
        <taxon>Hexapoda</taxon>
        <taxon>Insecta</taxon>
        <taxon>Pterygota</taxon>
        <taxon>Neoptera</taxon>
        <taxon>Endopterygota</taxon>
        <taxon>Coleoptera</taxon>
        <taxon>Polyphaga</taxon>
        <taxon>Cucujiformia</taxon>
        <taxon>Tenebrionidae</taxon>
        <taxon>Tenebrionidae incertae sedis</taxon>
        <taxon>Tribolium</taxon>
    </lineage>
</organism>
<dbReference type="InParanoid" id="A0A139WJV9"/>
<dbReference type="STRING" id="7070.A0A139WJV9"/>
<dbReference type="Proteomes" id="UP000007266">
    <property type="component" value="Linkage group 4"/>
</dbReference>
<sequence length="86" mass="9697">MALVILRITALFFIVTRSMGQSREILLDDDRPAVKAENEEQFLQEVPCNMDYQVVKRVVGTCIKLGRSARGCVAGNYLQPLHPECM</sequence>
<keyword evidence="3" id="KW-1185">Reference proteome</keyword>
<feature type="signal peptide" evidence="1">
    <location>
        <begin position="1"/>
        <end position="20"/>
    </location>
</feature>
<reference evidence="2 3" key="2">
    <citation type="journal article" date="2010" name="Nucleic Acids Res.">
        <title>BeetleBase in 2010: revisions to provide comprehensive genomic information for Tribolium castaneum.</title>
        <authorList>
            <person name="Kim H.S."/>
            <person name="Murphy T."/>
            <person name="Xia J."/>
            <person name="Caragea D."/>
            <person name="Park Y."/>
            <person name="Beeman R.W."/>
            <person name="Lorenzen M.D."/>
            <person name="Butcher S."/>
            <person name="Manak J.R."/>
            <person name="Brown S.J."/>
        </authorList>
    </citation>
    <scope>GENOME REANNOTATION</scope>
    <source>
        <strain evidence="2 3">Georgia GA2</strain>
    </source>
</reference>
<evidence type="ECO:0000313" key="2">
    <source>
        <dbReference type="EMBL" id="KYB28121.1"/>
    </source>
</evidence>
<name>A0A139WJV9_TRICA</name>
<dbReference type="AlphaFoldDB" id="A0A139WJV9"/>
<keyword evidence="1" id="KW-0732">Signal</keyword>